<sequence length="328" mass="36770">MKKKHYAEELEESIQVREEESIGGVQAKEVRRAYEKALNCIYGVCNLIDTPGIFMEEIIQETSALLPSALQFPDLACARITVKDQTYETENFNESSWRLVSDIKLRGVAAGAVEAYYRQEPHPRGQNPFLPEEVKLIDIVANYLGLVIERKNAEEEIMHLATHDALTDLPTLLLARDRLGIAISLARRNKTTVAVMYVDLDGFKVINDNLGHEAGDYILIRTVQRLLACVRESDTVARVGGDEFLIIASEIHDSENAAKIAERAGSFISQPIIFKRKKTILGSVSIGIALYPNDGIEMEDLIRKSEEAMHKMKKSGKKEGFRFADHPV</sequence>
<dbReference type="SUPFAM" id="SSF55073">
    <property type="entry name" value="Nucleotide cyclase"/>
    <property type="match status" value="1"/>
</dbReference>
<dbReference type="PROSITE" id="PS50887">
    <property type="entry name" value="GGDEF"/>
    <property type="match status" value="1"/>
</dbReference>
<feature type="domain" description="GGDEF" evidence="1">
    <location>
        <begin position="191"/>
        <end position="325"/>
    </location>
</feature>
<dbReference type="InterPro" id="IPR043128">
    <property type="entry name" value="Rev_trsase/Diguanyl_cyclase"/>
</dbReference>
<dbReference type="OrthoDB" id="9812034at2"/>
<dbReference type="Proteomes" id="UP000198744">
    <property type="component" value="Unassembled WGS sequence"/>
</dbReference>
<dbReference type="NCBIfam" id="TIGR00254">
    <property type="entry name" value="GGDEF"/>
    <property type="match status" value="1"/>
</dbReference>
<dbReference type="InterPro" id="IPR000160">
    <property type="entry name" value="GGDEF_dom"/>
</dbReference>
<name>A0A1H7XFK9_9BACT</name>
<dbReference type="InterPro" id="IPR052163">
    <property type="entry name" value="DGC-Regulatory_Protein"/>
</dbReference>
<dbReference type="Gene3D" id="3.30.70.270">
    <property type="match status" value="1"/>
</dbReference>
<reference evidence="2 3" key="1">
    <citation type="submission" date="2016-10" db="EMBL/GenBank/DDBJ databases">
        <authorList>
            <person name="de Groot N.N."/>
        </authorList>
    </citation>
    <scope>NUCLEOTIDE SEQUENCE [LARGE SCALE GENOMIC DNA]</scope>
    <source>
        <strain evidence="2 3">DSM 8423</strain>
    </source>
</reference>
<dbReference type="STRING" id="43775.SAMN04489760_11064"/>
<dbReference type="SMART" id="SM00267">
    <property type="entry name" value="GGDEF"/>
    <property type="match status" value="1"/>
</dbReference>
<evidence type="ECO:0000313" key="3">
    <source>
        <dbReference type="Proteomes" id="UP000198744"/>
    </source>
</evidence>
<evidence type="ECO:0000259" key="1">
    <source>
        <dbReference type="PROSITE" id="PS50887"/>
    </source>
</evidence>
<dbReference type="InterPro" id="IPR029787">
    <property type="entry name" value="Nucleotide_cyclase"/>
</dbReference>
<dbReference type="Pfam" id="PF00990">
    <property type="entry name" value="GGDEF"/>
    <property type="match status" value="1"/>
</dbReference>
<organism evidence="2 3">
    <name type="scientific">Syntrophus gentianae</name>
    <dbReference type="NCBI Taxonomy" id="43775"/>
    <lineage>
        <taxon>Bacteria</taxon>
        <taxon>Pseudomonadati</taxon>
        <taxon>Thermodesulfobacteriota</taxon>
        <taxon>Syntrophia</taxon>
        <taxon>Syntrophales</taxon>
        <taxon>Syntrophaceae</taxon>
        <taxon>Syntrophus</taxon>
    </lineage>
</organism>
<dbReference type="EMBL" id="FOBS01000010">
    <property type="protein sequence ID" value="SEM31967.1"/>
    <property type="molecule type" value="Genomic_DNA"/>
</dbReference>
<accession>A0A1H7XFK9</accession>
<proteinExistence type="predicted"/>
<keyword evidence="3" id="KW-1185">Reference proteome</keyword>
<dbReference type="CDD" id="cd01949">
    <property type="entry name" value="GGDEF"/>
    <property type="match status" value="1"/>
</dbReference>
<evidence type="ECO:0000313" key="2">
    <source>
        <dbReference type="EMBL" id="SEM31967.1"/>
    </source>
</evidence>
<dbReference type="PANTHER" id="PTHR46663">
    <property type="entry name" value="DIGUANYLATE CYCLASE DGCT-RELATED"/>
    <property type="match status" value="1"/>
</dbReference>
<dbReference type="AlphaFoldDB" id="A0A1H7XFK9"/>
<gene>
    <name evidence="2" type="ORF">SAMN04489760_11064</name>
</gene>
<dbReference type="PANTHER" id="PTHR46663:SF2">
    <property type="entry name" value="GGDEF DOMAIN-CONTAINING PROTEIN"/>
    <property type="match status" value="1"/>
</dbReference>
<dbReference type="RefSeq" id="WP_093883293.1">
    <property type="nucleotide sequence ID" value="NZ_FOBS01000010.1"/>
</dbReference>
<protein>
    <submittedName>
        <fullName evidence="2">Diguanylate cyclase (GGDEF) domain-containing protein</fullName>
    </submittedName>
</protein>